<gene>
    <name evidence="1" type="ORF">Ahy_B05g077330</name>
</gene>
<name>A0A444Z4Q8_ARAHY</name>
<dbReference type="GO" id="GO:0016020">
    <property type="term" value="C:membrane"/>
    <property type="evidence" value="ECO:0007669"/>
    <property type="project" value="InterPro"/>
</dbReference>
<proteinExistence type="predicted"/>
<sequence>MTKMKTSLSFSSGSNKLLILFLFFFLFFIFFSLTNCMVFHTHQQRYCDSFNNKIQRSLCMEIQRINHRLLHDDQVPPSSSSKEKRIFDQRYGAEKRLAAFEENVVVEAELA</sequence>
<dbReference type="Proteomes" id="UP000289738">
    <property type="component" value="Chromosome B05"/>
</dbReference>
<dbReference type="InterPro" id="IPR036719">
    <property type="entry name" value="Neuro-gated_channel_TM_sf"/>
</dbReference>
<evidence type="ECO:0000313" key="1">
    <source>
        <dbReference type="EMBL" id="RYR09191.1"/>
    </source>
</evidence>
<reference evidence="1 2" key="1">
    <citation type="submission" date="2019-01" db="EMBL/GenBank/DDBJ databases">
        <title>Sequencing of cultivated peanut Arachis hypogaea provides insights into genome evolution and oil improvement.</title>
        <authorList>
            <person name="Chen X."/>
        </authorList>
    </citation>
    <scope>NUCLEOTIDE SEQUENCE [LARGE SCALE GENOMIC DNA]</scope>
    <source>
        <strain evidence="2">cv. Fuhuasheng</strain>
        <tissue evidence="1">Leaves</tissue>
    </source>
</reference>
<evidence type="ECO:0000313" key="2">
    <source>
        <dbReference type="Proteomes" id="UP000289738"/>
    </source>
</evidence>
<dbReference type="EMBL" id="SDMP01000015">
    <property type="protein sequence ID" value="RYR09191.1"/>
    <property type="molecule type" value="Genomic_DNA"/>
</dbReference>
<dbReference type="SUPFAM" id="SSF90112">
    <property type="entry name" value="Neurotransmitter-gated ion-channel transmembrane pore"/>
    <property type="match status" value="1"/>
</dbReference>
<dbReference type="GO" id="GO:0006811">
    <property type="term" value="P:monoatomic ion transport"/>
    <property type="evidence" value="ECO:0007669"/>
    <property type="project" value="InterPro"/>
</dbReference>
<protein>
    <submittedName>
        <fullName evidence="1">Uncharacterized protein</fullName>
    </submittedName>
</protein>
<accession>A0A444Z4Q8</accession>
<dbReference type="AlphaFoldDB" id="A0A444Z4Q8"/>
<organism evidence="1 2">
    <name type="scientific">Arachis hypogaea</name>
    <name type="common">Peanut</name>
    <dbReference type="NCBI Taxonomy" id="3818"/>
    <lineage>
        <taxon>Eukaryota</taxon>
        <taxon>Viridiplantae</taxon>
        <taxon>Streptophyta</taxon>
        <taxon>Embryophyta</taxon>
        <taxon>Tracheophyta</taxon>
        <taxon>Spermatophyta</taxon>
        <taxon>Magnoliopsida</taxon>
        <taxon>eudicotyledons</taxon>
        <taxon>Gunneridae</taxon>
        <taxon>Pentapetalae</taxon>
        <taxon>rosids</taxon>
        <taxon>fabids</taxon>
        <taxon>Fabales</taxon>
        <taxon>Fabaceae</taxon>
        <taxon>Papilionoideae</taxon>
        <taxon>50 kb inversion clade</taxon>
        <taxon>dalbergioids sensu lato</taxon>
        <taxon>Dalbergieae</taxon>
        <taxon>Pterocarpus clade</taxon>
        <taxon>Arachis</taxon>
    </lineage>
</organism>
<comment type="caution">
    <text evidence="1">The sequence shown here is derived from an EMBL/GenBank/DDBJ whole genome shotgun (WGS) entry which is preliminary data.</text>
</comment>
<keyword evidence="2" id="KW-1185">Reference proteome</keyword>